<feature type="signal peptide" evidence="8">
    <location>
        <begin position="1"/>
        <end position="19"/>
    </location>
</feature>
<evidence type="ECO:0000256" key="7">
    <source>
        <dbReference type="ARBA" id="ARBA00023237"/>
    </source>
</evidence>
<evidence type="ECO:0000256" key="2">
    <source>
        <dbReference type="ARBA" id="ARBA00007613"/>
    </source>
</evidence>
<organism evidence="9 10">
    <name type="scientific">Meiothermus granaticius NBRC 107808</name>
    <dbReference type="NCBI Taxonomy" id="1227551"/>
    <lineage>
        <taxon>Bacteria</taxon>
        <taxon>Thermotogati</taxon>
        <taxon>Deinococcota</taxon>
        <taxon>Deinococci</taxon>
        <taxon>Thermales</taxon>
        <taxon>Thermaceae</taxon>
        <taxon>Meiothermus</taxon>
    </lineage>
</organism>
<keyword evidence="3" id="KW-0813">Transport</keyword>
<comment type="similarity">
    <text evidence="2">Belongs to the outer membrane factor (OMF) (TC 1.B.17) family.</text>
</comment>
<sequence length="449" mass="46418">MKLARWLALIFALSCPVWAQEALTLEAALKALQNSPSWRSADLSYESALRALEAAQAASGLQVTPGASYTLADSGGSTSNNLTLSGTASLNVLPWTPSADAIRAAQRALERAALTRASTRNTLYATLISQYFGVRQAMESNSLAQANLKLQEALTRVAQAKYDTGQLSLSDLLTQQQALESAQVSAGSAVGNLEIARQTLANTLGIPASNLGEFPTAPTAPTLPTEPLEALISQAQARRPDVRIAQSQLEDAQDNLSIAQRNRWLPDSSVNLGYSVRNPTTGTTTTSISAGLDFKSGAAGLSASVPVVSSSSGSTANVLSLGLSVSFPLLAPSGDASIRSSQTALSAAQLALQSAQRAAELDVRQKYQQAQTALAQVGIAQAALTTANQTLKTAQAKLAAGTGTAVDVQQAQVNVQQAQVNLDSAIINAQTAAIALQNALGVNLTGANP</sequence>
<evidence type="ECO:0000256" key="6">
    <source>
        <dbReference type="ARBA" id="ARBA00023136"/>
    </source>
</evidence>
<keyword evidence="4" id="KW-1134">Transmembrane beta strand</keyword>
<comment type="caution">
    <text evidence="9">The sequence shown here is derived from an EMBL/GenBank/DDBJ whole genome shotgun (WGS) entry which is preliminary data.</text>
</comment>
<dbReference type="AlphaFoldDB" id="A0A399FCD5"/>
<feature type="chain" id="PRO_5030071927" evidence="8">
    <location>
        <begin position="20"/>
        <end position="449"/>
    </location>
</feature>
<evidence type="ECO:0000256" key="5">
    <source>
        <dbReference type="ARBA" id="ARBA00022692"/>
    </source>
</evidence>
<protein>
    <submittedName>
        <fullName evidence="9">Outer membrane protein TolC</fullName>
    </submittedName>
</protein>
<comment type="subcellular location">
    <subcellularLocation>
        <location evidence="1">Cell outer membrane</location>
    </subcellularLocation>
</comment>
<evidence type="ECO:0000313" key="10">
    <source>
        <dbReference type="Proteomes" id="UP000266178"/>
    </source>
</evidence>
<keyword evidence="7" id="KW-0998">Cell outer membrane</keyword>
<keyword evidence="5" id="KW-0812">Transmembrane</keyword>
<keyword evidence="10" id="KW-1185">Reference proteome</keyword>
<evidence type="ECO:0000256" key="3">
    <source>
        <dbReference type="ARBA" id="ARBA00022448"/>
    </source>
</evidence>
<gene>
    <name evidence="9" type="primary">tolC</name>
    <name evidence="9" type="ORF">Mgrana_01439</name>
</gene>
<evidence type="ECO:0000256" key="8">
    <source>
        <dbReference type="SAM" id="SignalP"/>
    </source>
</evidence>
<evidence type="ECO:0000313" key="9">
    <source>
        <dbReference type="EMBL" id="RIH92662.1"/>
    </source>
</evidence>
<accession>A0A399FCD5</accession>
<dbReference type="EMBL" id="QWLB01000016">
    <property type="protein sequence ID" value="RIH92662.1"/>
    <property type="molecule type" value="Genomic_DNA"/>
</dbReference>
<evidence type="ECO:0000256" key="1">
    <source>
        <dbReference type="ARBA" id="ARBA00004442"/>
    </source>
</evidence>
<evidence type="ECO:0000256" key="4">
    <source>
        <dbReference type="ARBA" id="ARBA00022452"/>
    </source>
</evidence>
<name>A0A399FCD5_9DEIN</name>
<dbReference type="Pfam" id="PF02321">
    <property type="entry name" value="OEP"/>
    <property type="match status" value="2"/>
</dbReference>
<keyword evidence="6" id="KW-0472">Membrane</keyword>
<proteinExistence type="inferred from homology"/>
<dbReference type="GO" id="GO:0009279">
    <property type="term" value="C:cell outer membrane"/>
    <property type="evidence" value="ECO:0007669"/>
    <property type="project" value="UniProtKB-SubCell"/>
</dbReference>
<dbReference type="Gene3D" id="1.20.1600.10">
    <property type="entry name" value="Outer membrane efflux proteins (OEP)"/>
    <property type="match status" value="1"/>
</dbReference>
<dbReference type="GO" id="GO:0015288">
    <property type="term" value="F:porin activity"/>
    <property type="evidence" value="ECO:0007669"/>
    <property type="project" value="TreeGrafter"/>
</dbReference>
<keyword evidence="8" id="KW-0732">Signal</keyword>
<dbReference type="GO" id="GO:0015562">
    <property type="term" value="F:efflux transmembrane transporter activity"/>
    <property type="evidence" value="ECO:0007669"/>
    <property type="project" value="InterPro"/>
</dbReference>
<dbReference type="SUPFAM" id="SSF56954">
    <property type="entry name" value="Outer membrane efflux proteins (OEP)"/>
    <property type="match status" value="1"/>
</dbReference>
<dbReference type="RefSeq" id="WP_119356937.1">
    <property type="nucleotide sequence ID" value="NZ_BJXM01000012.1"/>
</dbReference>
<dbReference type="Proteomes" id="UP000266178">
    <property type="component" value="Unassembled WGS sequence"/>
</dbReference>
<dbReference type="GO" id="GO:1990281">
    <property type="term" value="C:efflux pump complex"/>
    <property type="evidence" value="ECO:0007669"/>
    <property type="project" value="TreeGrafter"/>
</dbReference>
<dbReference type="PANTHER" id="PTHR30026">
    <property type="entry name" value="OUTER MEMBRANE PROTEIN TOLC"/>
    <property type="match status" value="1"/>
</dbReference>
<reference evidence="9 10" key="1">
    <citation type="submission" date="2018-08" db="EMBL/GenBank/DDBJ databases">
        <title>Meiothermus granaticius genome AF-68 sequencing project.</title>
        <authorList>
            <person name="Da Costa M.S."/>
            <person name="Albuquerque L."/>
            <person name="Raposo P."/>
            <person name="Froufe H.J.C."/>
            <person name="Barroso C.S."/>
            <person name="Egas C."/>
        </authorList>
    </citation>
    <scope>NUCLEOTIDE SEQUENCE [LARGE SCALE GENOMIC DNA]</scope>
    <source>
        <strain evidence="9 10">AF-68</strain>
    </source>
</reference>
<dbReference type="InterPro" id="IPR051906">
    <property type="entry name" value="TolC-like"/>
</dbReference>
<dbReference type="InterPro" id="IPR003423">
    <property type="entry name" value="OMP_efflux"/>
</dbReference>
<dbReference type="PANTHER" id="PTHR30026:SF20">
    <property type="entry name" value="OUTER MEMBRANE PROTEIN TOLC"/>
    <property type="match status" value="1"/>
</dbReference>